<reference evidence="3" key="2">
    <citation type="submission" date="2021-09" db="EMBL/GenBank/DDBJ databases">
        <authorList>
            <person name="Gilroy R."/>
        </authorList>
    </citation>
    <scope>NUCLEOTIDE SEQUENCE</scope>
    <source>
        <strain evidence="3">CHK124-7917</strain>
    </source>
</reference>
<name>A0A921KMB8_9ACTN</name>
<dbReference type="Proteomes" id="UP000697330">
    <property type="component" value="Unassembled WGS sequence"/>
</dbReference>
<feature type="domain" description="DUF3825" evidence="2">
    <location>
        <begin position="418"/>
        <end position="498"/>
    </location>
</feature>
<feature type="region of interest" description="Disordered" evidence="1">
    <location>
        <begin position="89"/>
        <end position="134"/>
    </location>
</feature>
<reference evidence="3" key="1">
    <citation type="journal article" date="2021" name="PeerJ">
        <title>Extensive microbial diversity within the chicken gut microbiome revealed by metagenomics and culture.</title>
        <authorList>
            <person name="Gilroy R."/>
            <person name="Ravi A."/>
            <person name="Getino M."/>
            <person name="Pursley I."/>
            <person name="Horton D.L."/>
            <person name="Alikhan N.F."/>
            <person name="Baker D."/>
            <person name="Gharbi K."/>
            <person name="Hall N."/>
            <person name="Watson M."/>
            <person name="Adriaenssens E.M."/>
            <person name="Foster-Nyarko E."/>
            <person name="Jarju S."/>
            <person name="Secka A."/>
            <person name="Antonio M."/>
            <person name="Oren A."/>
            <person name="Chaudhuri R.R."/>
            <person name="La Ragione R."/>
            <person name="Hildebrand F."/>
            <person name="Pallen M.J."/>
        </authorList>
    </citation>
    <scope>NUCLEOTIDE SEQUENCE</scope>
    <source>
        <strain evidence="3">CHK124-7917</strain>
    </source>
</reference>
<dbReference type="AlphaFoldDB" id="A0A921KMB8"/>
<feature type="compositionally biased region" description="Basic residues" evidence="1">
    <location>
        <begin position="101"/>
        <end position="116"/>
    </location>
</feature>
<protein>
    <submittedName>
        <fullName evidence="3">DUF3825 domain-containing protein</fullName>
    </submittedName>
</protein>
<dbReference type="RefSeq" id="WP_274959800.1">
    <property type="nucleotide sequence ID" value="NZ_DYWQ01000167.1"/>
</dbReference>
<dbReference type="EMBL" id="DYWQ01000167">
    <property type="protein sequence ID" value="HJF46285.1"/>
    <property type="molecule type" value="Genomic_DNA"/>
</dbReference>
<comment type="caution">
    <text evidence="3">The sequence shown here is derived from an EMBL/GenBank/DDBJ whole genome shotgun (WGS) entry which is preliminary data.</text>
</comment>
<dbReference type="InterPro" id="IPR024437">
    <property type="entry name" value="DUF3825"/>
</dbReference>
<feature type="compositionally biased region" description="Acidic residues" evidence="1">
    <location>
        <begin position="185"/>
        <end position="201"/>
    </location>
</feature>
<gene>
    <name evidence="3" type="ORF">K8U72_11000</name>
</gene>
<sequence>MAKITPGNRVYLYQLLSRELGVNRQTLLPRAEEALVADGLAPADLGCADMRELCEQLPEFIKLTVFKKGYVYATVLACEEYDRALERTQDAGDKAAASGKPWKRKRGAKALKPVRPRHIEPPDKKDEKDEKDGDAVVEAVVPDGTEAAGGAAPAEVAAGGAAPAEVAAHEGESTSSVGEASEAAPEPEAEAAPEPEVEAAPEPDAAHAEEGPAEVAPSDAAPSGEEASGTGVDGPGAPVEPGHEPPISFTITYVPEAPSPDAIALPDVAPRVRSDLPRDFHADIRCSDEQLSLLYQVLPPNVDPLTVLEEDFRAARSTGALDGTRSNVSFALRYLQADGATPVRVTLRRSVRPVAGKRWALTEVEAGAAEEVGLEGLSAAACGPWSAFAEAAPDGVDPLRALTSTVALGPWDEALSALAALAAPEPWGEGLAVLRDYLTMTVARIVSEGKVAVSPDGAAASFDTGLLTGDGAPIYALLSPLEGDIPWQLAEFSTAGAGKPALYLTALAEAAFDRSVPAPDFSGAALVMRCPRAATPAYDPVSDRTVLLVPDGGSALALLPTESGYERIATLSLSDGYACARVVSAELPAWLRG</sequence>
<dbReference type="Pfam" id="PF12873">
    <property type="entry name" value="DUF3825"/>
    <property type="match status" value="1"/>
</dbReference>
<accession>A0A921KMB8</accession>
<feature type="compositionally biased region" description="Low complexity" evidence="1">
    <location>
        <begin position="146"/>
        <end position="166"/>
    </location>
</feature>
<evidence type="ECO:0000313" key="3">
    <source>
        <dbReference type="EMBL" id="HJF46285.1"/>
    </source>
</evidence>
<organism evidence="3 4">
    <name type="scientific">Thermophilibacter provencensis</name>
    <dbReference type="NCBI Taxonomy" id="1852386"/>
    <lineage>
        <taxon>Bacteria</taxon>
        <taxon>Bacillati</taxon>
        <taxon>Actinomycetota</taxon>
        <taxon>Coriobacteriia</taxon>
        <taxon>Coriobacteriales</taxon>
        <taxon>Atopobiaceae</taxon>
        <taxon>Thermophilibacter</taxon>
    </lineage>
</organism>
<evidence type="ECO:0000259" key="2">
    <source>
        <dbReference type="Pfam" id="PF12873"/>
    </source>
</evidence>
<feature type="compositionally biased region" description="Basic and acidic residues" evidence="1">
    <location>
        <begin position="117"/>
        <end position="134"/>
    </location>
</feature>
<evidence type="ECO:0000313" key="4">
    <source>
        <dbReference type="Proteomes" id="UP000697330"/>
    </source>
</evidence>
<feature type="region of interest" description="Disordered" evidence="1">
    <location>
        <begin position="146"/>
        <end position="250"/>
    </location>
</feature>
<evidence type="ECO:0000256" key="1">
    <source>
        <dbReference type="SAM" id="MobiDB-lite"/>
    </source>
</evidence>
<proteinExistence type="predicted"/>